<dbReference type="Pfam" id="PF08240">
    <property type="entry name" value="ADH_N"/>
    <property type="match status" value="1"/>
</dbReference>
<comment type="caution">
    <text evidence="9">The sequence shown here is derived from an EMBL/GenBank/DDBJ whole genome shotgun (WGS) entry which is preliminary data.</text>
</comment>
<comment type="cofactor">
    <cofactor evidence="1 6">
        <name>Zn(2+)</name>
        <dbReference type="ChEBI" id="CHEBI:29105"/>
    </cofactor>
</comment>
<evidence type="ECO:0000256" key="3">
    <source>
        <dbReference type="ARBA" id="ARBA00022833"/>
    </source>
</evidence>
<feature type="domain" description="Alcohol dehydrogenase-like C-terminal" evidence="7">
    <location>
        <begin position="216"/>
        <end position="351"/>
    </location>
</feature>
<dbReference type="InterPro" id="IPR013149">
    <property type="entry name" value="ADH-like_C"/>
</dbReference>
<comment type="similarity">
    <text evidence="6">Belongs to the zinc-containing alcohol dehydrogenase family.</text>
</comment>
<dbReference type="AlphaFoldDB" id="A0A1B7T922"/>
<evidence type="ECO:0000259" key="7">
    <source>
        <dbReference type="Pfam" id="PF00107"/>
    </source>
</evidence>
<dbReference type="GO" id="GO:0008270">
    <property type="term" value="F:zinc ion binding"/>
    <property type="evidence" value="ECO:0007669"/>
    <property type="project" value="InterPro"/>
</dbReference>
<gene>
    <name evidence="9" type="ORF">HANVADRAFT_54050</name>
</gene>
<keyword evidence="2 6" id="KW-0479">Metal-binding</keyword>
<dbReference type="GO" id="GO:0005829">
    <property type="term" value="C:cytosol"/>
    <property type="evidence" value="ECO:0007669"/>
    <property type="project" value="TreeGrafter"/>
</dbReference>
<organism evidence="9 10">
    <name type="scientific">Hanseniaspora valbyensis NRRL Y-1626</name>
    <dbReference type="NCBI Taxonomy" id="766949"/>
    <lineage>
        <taxon>Eukaryota</taxon>
        <taxon>Fungi</taxon>
        <taxon>Dikarya</taxon>
        <taxon>Ascomycota</taxon>
        <taxon>Saccharomycotina</taxon>
        <taxon>Saccharomycetes</taxon>
        <taxon>Saccharomycodales</taxon>
        <taxon>Saccharomycodaceae</taxon>
        <taxon>Hanseniaspora</taxon>
    </lineage>
</organism>
<dbReference type="Gene3D" id="3.40.50.720">
    <property type="entry name" value="NAD(P)-binding Rossmann-like Domain"/>
    <property type="match status" value="1"/>
</dbReference>
<evidence type="ECO:0000313" key="9">
    <source>
        <dbReference type="EMBL" id="OBA25224.1"/>
    </source>
</evidence>
<sequence length="392" mass="41894">MSEGKPIECTAAVAYAPNKPLTIEKIIVEAPKTDEIRVKILKSALCHTDAFTLSGEDNEWPASDFKPVILGHEAAGIIESVGPEVTDLAVGDHVILLYTAECGECKFCLDDRTNLCIKVRSTQGKGVMPDGTTRFKTLKGEPIYHFMGCSTFSDYTVVSKHSAVKIDKDFDLEKAALLGCGVATGFGAAGYKGIGAAKKQNQITEGSSVAVFGLGAVGCSVLEGARAAGAKKIIAVDTNDKKEEWARSFGATDFVNPTKLPEGEDIVSKLVSMSDDGFGIDFTYDCTGNVNVMNNALMASARGTGISTVIGVAPAGAQISVRPFYLIVGRTWTGIAFGNIKGKSEMNKLIEASNQGVLSLEKYITHKREFKEINTAFEDLHSGDCLRTVFDY</sequence>
<dbReference type="PANTHER" id="PTHR43880">
    <property type="entry name" value="ALCOHOL DEHYDROGENASE"/>
    <property type="match status" value="1"/>
</dbReference>
<dbReference type="Proteomes" id="UP000092321">
    <property type="component" value="Unassembled WGS sequence"/>
</dbReference>
<evidence type="ECO:0000256" key="1">
    <source>
        <dbReference type="ARBA" id="ARBA00001947"/>
    </source>
</evidence>
<dbReference type="SUPFAM" id="SSF51735">
    <property type="entry name" value="NAD(P)-binding Rossmann-fold domains"/>
    <property type="match status" value="1"/>
</dbReference>
<keyword evidence="10" id="KW-1185">Reference proteome</keyword>
<dbReference type="PANTHER" id="PTHR43880:SF12">
    <property type="entry name" value="ALCOHOL DEHYDROGENASE CLASS-3"/>
    <property type="match status" value="1"/>
</dbReference>
<dbReference type="Gene3D" id="3.90.180.10">
    <property type="entry name" value="Medium-chain alcohol dehydrogenases, catalytic domain"/>
    <property type="match status" value="1"/>
</dbReference>
<accession>A0A1B7T922</accession>
<dbReference type="EMBL" id="LXPE01000184">
    <property type="protein sequence ID" value="OBA25224.1"/>
    <property type="molecule type" value="Genomic_DNA"/>
</dbReference>
<dbReference type="PROSITE" id="PS00059">
    <property type="entry name" value="ADH_ZINC"/>
    <property type="match status" value="1"/>
</dbReference>
<dbReference type="InterPro" id="IPR036291">
    <property type="entry name" value="NAD(P)-bd_dom_sf"/>
</dbReference>
<dbReference type="InterPro" id="IPR011032">
    <property type="entry name" value="GroES-like_sf"/>
</dbReference>
<keyword evidence="4" id="KW-0560">Oxidoreductase</keyword>
<evidence type="ECO:0000256" key="2">
    <source>
        <dbReference type="ARBA" id="ARBA00022723"/>
    </source>
</evidence>
<dbReference type="InterPro" id="IPR002328">
    <property type="entry name" value="ADH_Zn_CS"/>
</dbReference>
<dbReference type="OrthoDB" id="417550at2759"/>
<protein>
    <submittedName>
        <fullName evidence="9">GroES-like protein</fullName>
    </submittedName>
</protein>
<dbReference type="GO" id="GO:0051903">
    <property type="term" value="F:S-(hydroxymethyl)glutathione dehydrogenase [NAD(P)+] activity"/>
    <property type="evidence" value="ECO:0007669"/>
    <property type="project" value="TreeGrafter"/>
</dbReference>
<dbReference type="Pfam" id="PF00107">
    <property type="entry name" value="ADH_zinc_N"/>
    <property type="match status" value="1"/>
</dbReference>
<dbReference type="SUPFAM" id="SSF50129">
    <property type="entry name" value="GroES-like"/>
    <property type="match status" value="2"/>
</dbReference>
<evidence type="ECO:0000256" key="5">
    <source>
        <dbReference type="ARBA" id="ARBA00023027"/>
    </source>
</evidence>
<evidence type="ECO:0000256" key="6">
    <source>
        <dbReference type="RuleBase" id="RU361277"/>
    </source>
</evidence>
<proteinExistence type="inferred from homology"/>
<keyword evidence="5" id="KW-0520">NAD</keyword>
<evidence type="ECO:0000259" key="8">
    <source>
        <dbReference type="Pfam" id="PF08240"/>
    </source>
</evidence>
<feature type="domain" description="Alcohol dehydrogenase-like N-terminal" evidence="8">
    <location>
        <begin position="33"/>
        <end position="167"/>
    </location>
</feature>
<name>A0A1B7T922_9ASCO</name>
<dbReference type="FunFam" id="3.90.180.10:FF:000067">
    <property type="entry name" value="alcohol dehydrogenase 1-like isoform X1"/>
    <property type="match status" value="1"/>
</dbReference>
<dbReference type="InterPro" id="IPR013154">
    <property type="entry name" value="ADH-like_N"/>
</dbReference>
<keyword evidence="3 6" id="KW-0862">Zinc</keyword>
<evidence type="ECO:0000313" key="10">
    <source>
        <dbReference type="Proteomes" id="UP000092321"/>
    </source>
</evidence>
<evidence type="ECO:0000256" key="4">
    <source>
        <dbReference type="ARBA" id="ARBA00023002"/>
    </source>
</evidence>
<reference evidence="10" key="1">
    <citation type="journal article" date="2016" name="Proc. Natl. Acad. Sci. U.S.A.">
        <title>Comparative genomics of biotechnologically important yeasts.</title>
        <authorList>
            <person name="Riley R."/>
            <person name="Haridas S."/>
            <person name="Wolfe K.H."/>
            <person name="Lopes M.R."/>
            <person name="Hittinger C.T."/>
            <person name="Goeker M."/>
            <person name="Salamov A.A."/>
            <person name="Wisecaver J.H."/>
            <person name="Long T.M."/>
            <person name="Calvey C.H."/>
            <person name="Aerts A.L."/>
            <person name="Barry K.W."/>
            <person name="Choi C."/>
            <person name="Clum A."/>
            <person name="Coughlan A.Y."/>
            <person name="Deshpande S."/>
            <person name="Douglass A.P."/>
            <person name="Hanson S.J."/>
            <person name="Klenk H.-P."/>
            <person name="LaButti K.M."/>
            <person name="Lapidus A."/>
            <person name="Lindquist E.A."/>
            <person name="Lipzen A.M."/>
            <person name="Meier-Kolthoff J.P."/>
            <person name="Ohm R.A."/>
            <person name="Otillar R.P."/>
            <person name="Pangilinan J.L."/>
            <person name="Peng Y."/>
            <person name="Rokas A."/>
            <person name="Rosa C.A."/>
            <person name="Scheuner C."/>
            <person name="Sibirny A.A."/>
            <person name="Slot J.C."/>
            <person name="Stielow J.B."/>
            <person name="Sun H."/>
            <person name="Kurtzman C.P."/>
            <person name="Blackwell M."/>
            <person name="Grigoriev I.V."/>
            <person name="Jeffries T.W."/>
        </authorList>
    </citation>
    <scope>NUCLEOTIDE SEQUENCE [LARGE SCALE GENOMIC DNA]</scope>
    <source>
        <strain evidence="10">NRRL Y-1626</strain>
    </source>
</reference>
<dbReference type="FunFam" id="3.40.50.720:FF:000003">
    <property type="entry name" value="S-(hydroxymethyl)glutathione dehydrogenase"/>
    <property type="match status" value="1"/>
</dbReference>
<dbReference type="GO" id="GO:0046294">
    <property type="term" value="P:formaldehyde catabolic process"/>
    <property type="evidence" value="ECO:0007669"/>
    <property type="project" value="TreeGrafter"/>
</dbReference>